<feature type="non-terminal residue" evidence="2">
    <location>
        <position position="108"/>
    </location>
</feature>
<reference evidence="2" key="1">
    <citation type="submission" date="2020-01" db="EMBL/GenBank/DDBJ databases">
        <title>Insect and environment-associated Actinomycetes.</title>
        <authorList>
            <person name="Currrie C."/>
            <person name="Chevrette M."/>
            <person name="Carlson C."/>
            <person name="Stubbendieck R."/>
            <person name="Wendt-Pienkowski E."/>
        </authorList>
    </citation>
    <scope>NUCLEOTIDE SEQUENCE</scope>
    <source>
        <strain evidence="2">SID7499</strain>
    </source>
</reference>
<organism evidence="2">
    <name type="scientific">Streptomyces sp. SID7499</name>
    <dbReference type="NCBI Taxonomy" id="2706086"/>
    <lineage>
        <taxon>Bacteria</taxon>
        <taxon>Bacillati</taxon>
        <taxon>Actinomycetota</taxon>
        <taxon>Actinomycetes</taxon>
        <taxon>Kitasatosporales</taxon>
        <taxon>Streptomycetaceae</taxon>
        <taxon>Streptomyces</taxon>
    </lineage>
</organism>
<accession>A0A6G3XEA7</accession>
<gene>
    <name evidence="2" type="ORF">G3M58_57925</name>
</gene>
<name>A0A6G3XEA7_9ACTN</name>
<sequence length="108" mass="10995">YTASGDGATFTVDPGSDSDLRRLLADLDRDGGPFRGAVLHLWNLDAPALAACDRAALADHTGAGAYSLIALARLLLARGGGGRLHIVTRGAQPALPGEGPEPLGAPAW</sequence>
<evidence type="ECO:0000256" key="1">
    <source>
        <dbReference type="SAM" id="MobiDB-lite"/>
    </source>
</evidence>
<protein>
    <submittedName>
        <fullName evidence="2">Uncharacterized protein</fullName>
    </submittedName>
</protein>
<evidence type="ECO:0000313" key="2">
    <source>
        <dbReference type="EMBL" id="NEE16138.1"/>
    </source>
</evidence>
<feature type="region of interest" description="Disordered" evidence="1">
    <location>
        <begin position="89"/>
        <end position="108"/>
    </location>
</feature>
<feature type="compositionally biased region" description="Low complexity" evidence="1">
    <location>
        <begin position="90"/>
        <end position="108"/>
    </location>
</feature>
<proteinExistence type="predicted"/>
<comment type="caution">
    <text evidence="2">The sequence shown here is derived from an EMBL/GenBank/DDBJ whole genome shotgun (WGS) entry which is preliminary data.</text>
</comment>
<dbReference type="InterPro" id="IPR036291">
    <property type="entry name" value="NAD(P)-bd_dom_sf"/>
</dbReference>
<dbReference type="Gene3D" id="3.40.50.720">
    <property type="entry name" value="NAD(P)-binding Rossmann-like Domain"/>
    <property type="match status" value="1"/>
</dbReference>
<dbReference type="SUPFAM" id="SSF51735">
    <property type="entry name" value="NAD(P)-binding Rossmann-fold domains"/>
    <property type="match status" value="1"/>
</dbReference>
<dbReference type="AlphaFoldDB" id="A0A6G3XEA7"/>
<feature type="non-terminal residue" evidence="2">
    <location>
        <position position="1"/>
    </location>
</feature>
<dbReference type="EMBL" id="JAAGMN010006018">
    <property type="protein sequence ID" value="NEE16138.1"/>
    <property type="molecule type" value="Genomic_DNA"/>
</dbReference>